<name>A0AAV7PM27_PLEWA</name>
<evidence type="ECO:0000313" key="2">
    <source>
        <dbReference type="EMBL" id="KAJ1128140.1"/>
    </source>
</evidence>
<reference evidence="2" key="1">
    <citation type="journal article" date="2022" name="bioRxiv">
        <title>Sequencing and chromosome-scale assembly of the giantPleurodeles waltlgenome.</title>
        <authorList>
            <person name="Brown T."/>
            <person name="Elewa A."/>
            <person name="Iarovenko S."/>
            <person name="Subramanian E."/>
            <person name="Araus A.J."/>
            <person name="Petzold A."/>
            <person name="Susuki M."/>
            <person name="Suzuki K.-i.T."/>
            <person name="Hayashi T."/>
            <person name="Toyoda A."/>
            <person name="Oliveira C."/>
            <person name="Osipova E."/>
            <person name="Leigh N.D."/>
            <person name="Simon A."/>
            <person name="Yun M.H."/>
        </authorList>
    </citation>
    <scope>NUCLEOTIDE SEQUENCE</scope>
    <source>
        <strain evidence="2">20211129_DDA</strain>
        <tissue evidence="2">Liver</tissue>
    </source>
</reference>
<dbReference type="EMBL" id="JANPWB010000011">
    <property type="protein sequence ID" value="KAJ1128140.1"/>
    <property type="molecule type" value="Genomic_DNA"/>
</dbReference>
<dbReference type="AlphaFoldDB" id="A0AAV7PM27"/>
<keyword evidence="3" id="KW-1185">Reference proteome</keyword>
<protein>
    <submittedName>
        <fullName evidence="2">Uncharacterized protein</fullName>
    </submittedName>
</protein>
<feature type="region of interest" description="Disordered" evidence="1">
    <location>
        <begin position="1"/>
        <end position="49"/>
    </location>
</feature>
<dbReference type="Proteomes" id="UP001066276">
    <property type="component" value="Chromosome 7"/>
</dbReference>
<gene>
    <name evidence="2" type="ORF">NDU88_006519</name>
</gene>
<evidence type="ECO:0000313" key="3">
    <source>
        <dbReference type="Proteomes" id="UP001066276"/>
    </source>
</evidence>
<proteinExistence type="predicted"/>
<evidence type="ECO:0000256" key="1">
    <source>
        <dbReference type="SAM" id="MobiDB-lite"/>
    </source>
</evidence>
<sequence>MPWRNSRPRQSPWYAEQHGRRVERGQALLPRPPRISDASRRRKQQRMREDWREALPSTDYWYYAAAQGG</sequence>
<accession>A0AAV7PM27</accession>
<organism evidence="2 3">
    <name type="scientific">Pleurodeles waltl</name>
    <name type="common">Iberian ribbed newt</name>
    <dbReference type="NCBI Taxonomy" id="8319"/>
    <lineage>
        <taxon>Eukaryota</taxon>
        <taxon>Metazoa</taxon>
        <taxon>Chordata</taxon>
        <taxon>Craniata</taxon>
        <taxon>Vertebrata</taxon>
        <taxon>Euteleostomi</taxon>
        <taxon>Amphibia</taxon>
        <taxon>Batrachia</taxon>
        <taxon>Caudata</taxon>
        <taxon>Salamandroidea</taxon>
        <taxon>Salamandridae</taxon>
        <taxon>Pleurodelinae</taxon>
        <taxon>Pleurodeles</taxon>
    </lineage>
</organism>
<comment type="caution">
    <text evidence="2">The sequence shown here is derived from an EMBL/GenBank/DDBJ whole genome shotgun (WGS) entry which is preliminary data.</text>
</comment>